<accession>A0A4R3JS50</accession>
<evidence type="ECO:0000313" key="4">
    <source>
        <dbReference type="Proteomes" id="UP000295135"/>
    </source>
</evidence>
<dbReference type="PANTHER" id="PTHR40663:SF2">
    <property type="entry name" value="TRANSCRIPTIONAL REGULATOR"/>
    <property type="match status" value="1"/>
</dbReference>
<dbReference type="Pfam" id="PF21476">
    <property type="entry name" value="PF0610-like_N"/>
    <property type="match status" value="1"/>
</dbReference>
<sequence length="92" mass="10787">MYRRGLIELLHNRPLTLYEIAKPLQLKPKDVEDDLRHLQESLRHAHFKLVIHPARCQKCGFVFGTEHLHKPGHCPACKGTWIAEPKFEIVER</sequence>
<dbReference type="RefSeq" id="WP_126463013.1">
    <property type="nucleotide sequence ID" value="NZ_AP018721.1"/>
</dbReference>
<evidence type="ECO:0000313" key="3">
    <source>
        <dbReference type="EMBL" id="TCS69989.1"/>
    </source>
</evidence>
<dbReference type="AlphaFoldDB" id="A0A4R3JS50"/>
<dbReference type="EMBL" id="SLZY01000018">
    <property type="protein sequence ID" value="TCS69989.1"/>
    <property type="molecule type" value="Genomic_DNA"/>
</dbReference>
<proteinExistence type="predicted"/>
<feature type="domain" description="PF0610-like rubredoxin-like zinc beta-ribbon C-terminal" evidence="2">
    <location>
        <begin position="53"/>
        <end position="89"/>
    </location>
</feature>
<gene>
    <name evidence="3" type="ORF">EDC61_1183</name>
</gene>
<dbReference type="InterPro" id="IPR057022">
    <property type="entry name" value="PF0610-like_Zn_ribbon_C"/>
</dbReference>
<keyword evidence="4" id="KW-1185">Reference proteome</keyword>
<evidence type="ECO:0008006" key="5">
    <source>
        <dbReference type="Google" id="ProtNLM"/>
    </source>
</evidence>
<dbReference type="InterPro" id="IPR038767">
    <property type="entry name" value="PF0610-like"/>
</dbReference>
<dbReference type="SUPFAM" id="SSF46785">
    <property type="entry name" value="Winged helix' DNA-binding domain"/>
    <property type="match status" value="1"/>
</dbReference>
<dbReference type="Pfam" id="PF23470">
    <property type="entry name" value="Zn_ribbon_PF0610"/>
    <property type="match status" value="1"/>
</dbReference>
<reference evidence="3 4" key="1">
    <citation type="submission" date="2019-03" db="EMBL/GenBank/DDBJ databases">
        <title>Genomic Encyclopedia of Type Strains, Phase IV (KMG-IV): sequencing the most valuable type-strain genomes for metagenomic binning, comparative biology and taxonomic classification.</title>
        <authorList>
            <person name="Goeker M."/>
        </authorList>
    </citation>
    <scope>NUCLEOTIDE SEQUENCE [LARGE SCALE GENOMIC DNA]</scope>
    <source>
        <strain evidence="3 4">DSM 103923</strain>
    </source>
</reference>
<dbReference type="PANTHER" id="PTHR40663">
    <property type="match status" value="1"/>
</dbReference>
<evidence type="ECO:0000259" key="1">
    <source>
        <dbReference type="Pfam" id="PF21476"/>
    </source>
</evidence>
<dbReference type="InterPro" id="IPR049159">
    <property type="entry name" value="PF0610-like_wHTH_N"/>
</dbReference>
<comment type="caution">
    <text evidence="3">The sequence shown here is derived from an EMBL/GenBank/DDBJ whole genome shotgun (WGS) entry which is preliminary data.</text>
</comment>
<name>A0A4R3JS50_9PROT</name>
<evidence type="ECO:0000259" key="2">
    <source>
        <dbReference type="Pfam" id="PF23470"/>
    </source>
</evidence>
<protein>
    <recommendedName>
        <fullName evidence="5">Transcriptional regulator</fullName>
    </recommendedName>
</protein>
<feature type="domain" description="PF0610-like winged HTH N-terminal" evidence="1">
    <location>
        <begin position="3"/>
        <end position="50"/>
    </location>
</feature>
<dbReference type="Proteomes" id="UP000295135">
    <property type="component" value="Unassembled WGS sequence"/>
</dbReference>
<dbReference type="OrthoDB" id="6198211at2"/>
<organism evidence="3 4">
    <name type="scientific">Sulfuritortus calidifontis</name>
    <dbReference type="NCBI Taxonomy" id="1914471"/>
    <lineage>
        <taxon>Bacteria</taxon>
        <taxon>Pseudomonadati</taxon>
        <taxon>Pseudomonadota</taxon>
        <taxon>Betaproteobacteria</taxon>
        <taxon>Nitrosomonadales</taxon>
        <taxon>Thiobacillaceae</taxon>
        <taxon>Sulfuritortus</taxon>
    </lineage>
</organism>
<dbReference type="InterPro" id="IPR036390">
    <property type="entry name" value="WH_DNA-bd_sf"/>
</dbReference>